<organism evidence="2 3">
    <name type="scientific">Pseudomonas antarctica</name>
    <dbReference type="NCBI Taxonomy" id="219572"/>
    <lineage>
        <taxon>Bacteria</taxon>
        <taxon>Pseudomonadati</taxon>
        <taxon>Pseudomonadota</taxon>
        <taxon>Gammaproteobacteria</taxon>
        <taxon>Pseudomonadales</taxon>
        <taxon>Pseudomonadaceae</taxon>
        <taxon>Pseudomonas</taxon>
    </lineage>
</organism>
<protein>
    <recommendedName>
        <fullName evidence="1">THIF-type NAD/FAD binding fold domain-containing protein</fullName>
    </recommendedName>
</protein>
<dbReference type="EMBL" id="CP015601">
    <property type="protein sequence ID" value="ANF89207.1"/>
    <property type="molecule type" value="Genomic_DNA"/>
</dbReference>
<dbReference type="SUPFAM" id="SSF69572">
    <property type="entry name" value="Activating enzymes of the ubiquitin-like proteins"/>
    <property type="match status" value="1"/>
</dbReference>
<sequence>MSVHPITVRQSPIYRTPASWVERAPRIVVIGAGGNGSEVVDALASFHHALRSLGHPKGLDVTVIDDAIVREPNLVRQRFWPCDLGQYKSISLVNRYNLMLGTTWEALPFRFPSLESKEVIRYADLIISAVDLSSARRAIASSPLLSRNCMWLDLGNEARHGQVVFGAAHVDKRSIYPNVMDAYPEIGTLEEDTKKSCSVAESIRSQDCLVNRAVTTAGMSIVWELLRTGETDKHWITVDLASGCQNAFPFPSVPQCA</sequence>
<dbReference type="KEGG" id="panr:A7J50_5879"/>
<dbReference type="NCBIfam" id="TIGR03736">
    <property type="entry name" value="PRTRC_ThiF"/>
    <property type="match status" value="1"/>
</dbReference>
<evidence type="ECO:0000313" key="3">
    <source>
        <dbReference type="Proteomes" id="UP000077829"/>
    </source>
</evidence>
<dbReference type="InterPro" id="IPR022500">
    <property type="entry name" value="PRTRC_ThiF"/>
</dbReference>
<dbReference type="Pfam" id="PF00899">
    <property type="entry name" value="ThiF"/>
    <property type="match status" value="1"/>
</dbReference>
<proteinExistence type="predicted"/>
<reference evidence="2 3" key="1">
    <citation type="submission" date="2016-05" db="EMBL/GenBank/DDBJ databases">
        <title>Complete genome sequence of Pseudomonas antarctica PAMC 27494.</title>
        <authorList>
            <person name="Lee J."/>
        </authorList>
    </citation>
    <scope>NUCLEOTIDE SEQUENCE [LARGE SCALE GENOMIC DNA]</scope>
    <source>
        <strain evidence="2 3">PAMC 27494</strain>
        <plasmid evidence="3">Plasmid pp27494_1</plasmid>
    </source>
</reference>
<dbReference type="InterPro" id="IPR000594">
    <property type="entry name" value="ThiF_NAD_FAD-bd"/>
</dbReference>
<dbReference type="Proteomes" id="UP000077829">
    <property type="component" value="Plasmid pP27494_1"/>
</dbReference>
<dbReference type="GO" id="GO:0008641">
    <property type="term" value="F:ubiquitin-like modifier activating enzyme activity"/>
    <property type="evidence" value="ECO:0007669"/>
    <property type="project" value="InterPro"/>
</dbReference>
<gene>
    <name evidence="2" type="ORF">A7J50_5879</name>
</gene>
<evidence type="ECO:0000259" key="1">
    <source>
        <dbReference type="Pfam" id="PF00899"/>
    </source>
</evidence>
<feature type="domain" description="THIF-type NAD/FAD binding fold" evidence="1">
    <location>
        <begin position="25"/>
        <end position="167"/>
    </location>
</feature>
<dbReference type="Gene3D" id="3.40.50.720">
    <property type="entry name" value="NAD(P)-binding Rossmann-like Domain"/>
    <property type="match status" value="1"/>
</dbReference>
<dbReference type="InterPro" id="IPR035985">
    <property type="entry name" value="Ubiquitin-activating_enz"/>
</dbReference>
<geneLocation type="plasmid" evidence="3">
    <name>pp27494_1</name>
</geneLocation>
<dbReference type="PATRIC" id="fig|219572.3.peg.6030"/>
<keyword evidence="2" id="KW-0614">Plasmid</keyword>
<accession>A0A172Z9J5</accession>
<dbReference type="AlphaFoldDB" id="A0A172Z9J5"/>
<evidence type="ECO:0000313" key="2">
    <source>
        <dbReference type="EMBL" id="ANF89207.1"/>
    </source>
</evidence>
<name>A0A172Z9J5_9PSED</name>
<dbReference type="RefSeq" id="WP_064455040.1">
    <property type="nucleotide sequence ID" value="NZ_CP015601.1"/>
</dbReference>